<organism evidence="1 2">
    <name type="scientific">Marinobacterium lutimaris</name>
    <dbReference type="NCBI Taxonomy" id="568106"/>
    <lineage>
        <taxon>Bacteria</taxon>
        <taxon>Pseudomonadati</taxon>
        <taxon>Pseudomonadota</taxon>
        <taxon>Gammaproteobacteria</taxon>
        <taxon>Oceanospirillales</taxon>
        <taxon>Oceanospirillaceae</taxon>
        <taxon>Marinobacterium</taxon>
    </lineage>
</organism>
<protein>
    <recommendedName>
        <fullName evidence="3">Roadblock/LAMTOR2 domain-containing protein</fullName>
    </recommendedName>
</protein>
<gene>
    <name evidence="1" type="ORF">SAMN05444390_10396</name>
</gene>
<proteinExistence type="predicted"/>
<dbReference type="Proteomes" id="UP000236745">
    <property type="component" value="Unassembled WGS sequence"/>
</dbReference>
<dbReference type="OrthoDB" id="6089047at2"/>
<evidence type="ECO:0000313" key="1">
    <source>
        <dbReference type="EMBL" id="SEG66943.1"/>
    </source>
</evidence>
<evidence type="ECO:0008006" key="3">
    <source>
        <dbReference type="Google" id="ProtNLM"/>
    </source>
</evidence>
<keyword evidence="2" id="KW-1185">Reference proteome</keyword>
<dbReference type="RefSeq" id="WP_104003958.1">
    <property type="nucleotide sequence ID" value="NZ_FNVQ01000003.1"/>
</dbReference>
<evidence type="ECO:0000313" key="2">
    <source>
        <dbReference type="Proteomes" id="UP000236745"/>
    </source>
</evidence>
<dbReference type="EMBL" id="FNVQ01000003">
    <property type="protein sequence ID" value="SEG66943.1"/>
    <property type="molecule type" value="Genomic_DNA"/>
</dbReference>
<sequence length="106" mass="11930">MKELLGQIDKPGVIESSCILQGAEISVSTFVSRNHETVAKKAFSYVFQNVTKLRTKHDEAHLEIGGKRLSGFMLQDQRVLICMSDKNTNVSLVRDHIYLLKPKVEA</sequence>
<dbReference type="AlphaFoldDB" id="A0A1H6C239"/>
<reference evidence="1 2" key="1">
    <citation type="submission" date="2016-10" db="EMBL/GenBank/DDBJ databases">
        <authorList>
            <person name="de Groot N.N."/>
        </authorList>
    </citation>
    <scope>NUCLEOTIDE SEQUENCE [LARGE SCALE GENOMIC DNA]</scope>
    <source>
        <strain evidence="1 2">DSM 22012</strain>
    </source>
</reference>
<name>A0A1H6C239_9GAMM</name>
<accession>A0A1H6C239</accession>